<feature type="signal peptide" evidence="2">
    <location>
        <begin position="1"/>
        <end position="25"/>
    </location>
</feature>
<dbReference type="Gene3D" id="2.60.40.740">
    <property type="match status" value="1"/>
</dbReference>
<evidence type="ECO:0000313" key="5">
    <source>
        <dbReference type="Proteomes" id="UP000095679"/>
    </source>
</evidence>
<name>A0A174HQP1_9FIRM</name>
<evidence type="ECO:0000256" key="2">
    <source>
        <dbReference type="SAM" id="SignalP"/>
    </source>
</evidence>
<organism evidence="4 5">
    <name type="scientific">Anaerobutyricum hallii</name>
    <dbReference type="NCBI Taxonomy" id="39488"/>
    <lineage>
        <taxon>Bacteria</taxon>
        <taxon>Bacillati</taxon>
        <taxon>Bacillota</taxon>
        <taxon>Clostridia</taxon>
        <taxon>Lachnospirales</taxon>
        <taxon>Lachnospiraceae</taxon>
        <taxon>Anaerobutyricum</taxon>
    </lineage>
</organism>
<proteinExistence type="predicted"/>
<feature type="transmembrane region" description="Helical" evidence="1">
    <location>
        <begin position="803"/>
        <end position="825"/>
    </location>
</feature>
<feature type="domain" description="SpaA-like prealbumin fold" evidence="3">
    <location>
        <begin position="193"/>
        <end position="269"/>
    </location>
</feature>
<keyword evidence="1" id="KW-0812">Transmembrane</keyword>
<dbReference type="InterPro" id="IPR013783">
    <property type="entry name" value="Ig-like_fold"/>
</dbReference>
<evidence type="ECO:0000313" key="4">
    <source>
        <dbReference type="EMBL" id="CUO77302.1"/>
    </source>
</evidence>
<feature type="chain" id="PRO_5039575308" evidence="2">
    <location>
        <begin position="26"/>
        <end position="838"/>
    </location>
</feature>
<dbReference type="Pfam" id="PF17802">
    <property type="entry name" value="SpaA"/>
    <property type="match status" value="2"/>
</dbReference>
<dbReference type="RefSeq" id="WP_055299291.1">
    <property type="nucleotide sequence ID" value="NZ_BLYK01000035.1"/>
</dbReference>
<dbReference type="AlphaFoldDB" id="A0A174HQP1"/>
<protein>
    <submittedName>
        <fullName evidence="4">Predicted outer membrane protein</fullName>
    </submittedName>
</protein>
<reference evidence="4 5" key="1">
    <citation type="submission" date="2015-09" db="EMBL/GenBank/DDBJ databases">
        <authorList>
            <consortium name="Pathogen Informatics"/>
        </authorList>
    </citation>
    <scope>NUCLEOTIDE SEQUENCE [LARGE SCALE GENOMIC DNA]</scope>
    <source>
        <strain evidence="4 5">2789STDY5834835</strain>
    </source>
</reference>
<dbReference type="InterPro" id="IPR041033">
    <property type="entry name" value="SpaA_PFL_dom_1"/>
</dbReference>
<keyword evidence="1" id="KW-1133">Transmembrane helix</keyword>
<keyword evidence="2" id="KW-0732">Signal</keyword>
<gene>
    <name evidence="4" type="ORF">ERS852450_02393</name>
</gene>
<dbReference type="Proteomes" id="UP000095679">
    <property type="component" value="Unassembled WGS sequence"/>
</dbReference>
<dbReference type="EMBL" id="CYZL01000024">
    <property type="protein sequence ID" value="CUO77302.1"/>
    <property type="molecule type" value="Genomic_DNA"/>
</dbReference>
<keyword evidence="1" id="KW-0472">Membrane</keyword>
<evidence type="ECO:0000259" key="3">
    <source>
        <dbReference type="Pfam" id="PF17802"/>
    </source>
</evidence>
<dbReference type="NCBIfam" id="TIGR01167">
    <property type="entry name" value="LPXTG_anchor"/>
    <property type="match status" value="1"/>
</dbReference>
<sequence length="838" mass="88844">MKFKKFTEKAAALSMATAMLASVCAPTYTAVLSAVPVAAASSKDTTNNTATTKDLANADIIDTSKTGSITVHKYDITSAEAAGDYTEGQYKATGESDNRVENALADYAIQGVQFTYLRVGNIEQYSKTDGTGSNIKVVYEIPTALAQILKLNEADATVMTGDGVSAPCTNAGVLHYTSTQIEDALAAIIKADDVAAKNALESYLIEYKDQNKDSDDVQTADTGVIETDANGLATKSGLPLGLYLMVETKVPEQVTSTVNPWFISLPFTNTAADTNTNTDHAADGVADSIGGEKWLYDFVSYPKNQTGNPTIDKAVRNAYSSDAKDRNGVVTSSKDTNYSGAFDSKSLIVYNADTAAENKADTTDAAYVANRGGYTSANNTEAGKDGKGYSNDFKYDDTTTASEGDLLDYRVVSKLPHITSKATYLSQYTFTDALSTGVNYNKDFKIAFYDNAADAKANNTKNAKEIWNLDGGKHEAAYATVTVSGEDGTEKVTANKATITLTEAGLNQINGTNVKGASNPYEAVGDKGATKAGYSDYYMVLYYTATVNSDASVTLGDSGNANDISLVWSRTNNKYSNSLQDRNYVYSYGIDLTKTFSDNKGDATKVQFKLYNSTDAYYVIAKKAEDGLYYVTGKTMDKAQATTFTPAASGKLYIKGLEGDKYQLTEVATDDGYTLLKDQMVINIEETKRDIKASVAGTTGLDDAAADNIIANYGTGIKNEDGQLVNAATTDIGSKAVAGPTSETANGRTIGKTDMYVGDIQAATATVDSKPCTLLTSSTGDTTSPNAEVKMAIENNKGFNMPLTGGTGLVGLVILGAGLLGGGVYSMTRNKKKEETAC</sequence>
<dbReference type="Gene3D" id="2.60.40.10">
    <property type="entry name" value="Immunoglobulins"/>
    <property type="match status" value="2"/>
</dbReference>
<feature type="domain" description="SpaA-like prealbumin fold" evidence="3">
    <location>
        <begin position="591"/>
        <end position="695"/>
    </location>
</feature>
<evidence type="ECO:0000256" key="1">
    <source>
        <dbReference type="SAM" id="Phobius"/>
    </source>
</evidence>
<accession>A0A174HQP1</accession>